<dbReference type="InterPro" id="IPR010982">
    <property type="entry name" value="Lambda_DNA-bd_dom_sf"/>
</dbReference>
<keyword evidence="2" id="KW-1185">Reference proteome</keyword>
<dbReference type="Proteomes" id="UP000664554">
    <property type="component" value="Unassembled WGS sequence"/>
</dbReference>
<accession>A0ABS3NJR5</accession>
<reference evidence="1 2" key="1">
    <citation type="submission" date="2021-03" db="EMBL/GenBank/DDBJ databases">
        <authorList>
            <person name="Shang D.-D."/>
            <person name="Du Z.-J."/>
            <person name="Chen G.-J."/>
        </authorList>
    </citation>
    <scope>NUCLEOTIDE SEQUENCE [LARGE SCALE GENOMIC DNA]</scope>
    <source>
        <strain evidence="1 2">F1192</strain>
    </source>
</reference>
<evidence type="ECO:0000313" key="1">
    <source>
        <dbReference type="EMBL" id="MBO1529626.1"/>
    </source>
</evidence>
<dbReference type="Pfam" id="PF15943">
    <property type="entry name" value="YdaS_toxin"/>
    <property type="match status" value="1"/>
</dbReference>
<dbReference type="RefSeq" id="WP_207988501.1">
    <property type="nucleotide sequence ID" value="NZ_JAGBKM010000001.1"/>
</dbReference>
<sequence length="74" mass="7907">MPTLYESYSQLIARFGGQQKTAEALGCTQPSVSAWVQGKANMSATLALKAERITNGEFKAVDLCPALALLETTD</sequence>
<organism evidence="1 2">
    <name type="scientific">Psychrobacter coccoides</name>
    <dbReference type="NCBI Taxonomy" id="2818440"/>
    <lineage>
        <taxon>Bacteria</taxon>
        <taxon>Pseudomonadati</taxon>
        <taxon>Pseudomonadota</taxon>
        <taxon>Gammaproteobacteria</taxon>
        <taxon>Moraxellales</taxon>
        <taxon>Moraxellaceae</taxon>
        <taxon>Psychrobacter</taxon>
    </lineage>
</organism>
<name>A0ABS3NJR5_9GAMM</name>
<evidence type="ECO:0000313" key="2">
    <source>
        <dbReference type="Proteomes" id="UP000664554"/>
    </source>
</evidence>
<dbReference type="Gene3D" id="1.10.260.40">
    <property type="entry name" value="lambda repressor-like DNA-binding domains"/>
    <property type="match status" value="1"/>
</dbReference>
<gene>
    <name evidence="1" type="ORF">J3492_00160</name>
</gene>
<proteinExistence type="predicted"/>
<dbReference type="EMBL" id="JAGBKM010000001">
    <property type="protein sequence ID" value="MBO1529626.1"/>
    <property type="molecule type" value="Genomic_DNA"/>
</dbReference>
<comment type="caution">
    <text evidence="1">The sequence shown here is derived from an EMBL/GenBank/DDBJ whole genome shotgun (WGS) entry which is preliminary data.</text>
</comment>
<protein>
    <submittedName>
        <fullName evidence="1">Helix-turn-helix domain-containing protein</fullName>
    </submittedName>
</protein>
<dbReference type="InterPro" id="IPR031856">
    <property type="entry name" value="YdaS_toxin-like"/>
</dbReference>
<dbReference type="SUPFAM" id="SSF47413">
    <property type="entry name" value="lambda repressor-like DNA-binding domains"/>
    <property type="match status" value="1"/>
</dbReference>